<dbReference type="STRING" id="1230097.A0A423XCN7"/>
<evidence type="ECO:0000313" key="10">
    <source>
        <dbReference type="EMBL" id="ROW13805.1"/>
    </source>
</evidence>
<dbReference type="InterPro" id="IPR055235">
    <property type="entry name" value="ASD1_cat"/>
</dbReference>
<dbReference type="Proteomes" id="UP000285146">
    <property type="component" value="Unassembled WGS sequence"/>
</dbReference>
<dbReference type="InterPro" id="IPR017853">
    <property type="entry name" value="GH"/>
</dbReference>
<dbReference type="Pfam" id="PF06964">
    <property type="entry name" value="Alpha-L-AF_C"/>
    <property type="match status" value="1"/>
</dbReference>
<dbReference type="GO" id="GO:0046373">
    <property type="term" value="P:L-arabinose metabolic process"/>
    <property type="evidence" value="ECO:0007669"/>
    <property type="project" value="InterPro"/>
</dbReference>
<evidence type="ECO:0000256" key="1">
    <source>
        <dbReference type="ARBA" id="ARBA00001462"/>
    </source>
</evidence>
<keyword evidence="6" id="KW-0378">Hydrolase</keyword>
<dbReference type="Pfam" id="PF22848">
    <property type="entry name" value="ASD1_dom"/>
    <property type="match status" value="1"/>
</dbReference>
<keyword evidence="5 8" id="KW-0732">Signal</keyword>
<feature type="chain" id="PRO_5019029230" description="non-reducing end alpha-L-arabinofuranosidase" evidence="8">
    <location>
        <begin position="19"/>
        <end position="642"/>
    </location>
</feature>
<dbReference type="EC" id="3.2.1.55" evidence="4"/>
<dbReference type="SUPFAM" id="SSF51011">
    <property type="entry name" value="Glycosyl hydrolase domain"/>
    <property type="match status" value="1"/>
</dbReference>
<dbReference type="Gene3D" id="3.20.20.80">
    <property type="entry name" value="Glycosidases"/>
    <property type="match status" value="1"/>
</dbReference>
<comment type="pathway">
    <text evidence="2">Glycan metabolism; L-arabinan degradation.</text>
</comment>
<dbReference type="PANTHER" id="PTHR31776:SF0">
    <property type="entry name" value="ALPHA-L-ARABINOFURANOSIDASE 1"/>
    <property type="match status" value="1"/>
</dbReference>
<dbReference type="EMBL" id="LKEB01000017">
    <property type="protein sequence ID" value="ROW13805.1"/>
    <property type="molecule type" value="Genomic_DNA"/>
</dbReference>
<evidence type="ECO:0000259" key="9">
    <source>
        <dbReference type="SMART" id="SM00813"/>
    </source>
</evidence>
<protein>
    <recommendedName>
        <fullName evidence="4">non-reducing end alpha-L-arabinofuranosidase</fullName>
        <ecNumber evidence="4">3.2.1.55</ecNumber>
    </recommendedName>
</protein>
<dbReference type="InterPro" id="IPR051563">
    <property type="entry name" value="Glycosyl_Hydrolase_51"/>
</dbReference>
<gene>
    <name evidence="10" type="ORF">VPNG_03569</name>
</gene>
<keyword evidence="11" id="KW-1185">Reference proteome</keyword>
<accession>A0A423XCN7</accession>
<evidence type="ECO:0000256" key="5">
    <source>
        <dbReference type="ARBA" id="ARBA00022729"/>
    </source>
</evidence>
<dbReference type="InterPro" id="IPR013780">
    <property type="entry name" value="Glyco_hydro_b"/>
</dbReference>
<comment type="similarity">
    <text evidence="3">Belongs to the glycosyl hydrolase 51 family.</text>
</comment>
<proteinExistence type="inferred from homology"/>
<evidence type="ECO:0000256" key="6">
    <source>
        <dbReference type="ARBA" id="ARBA00022801"/>
    </source>
</evidence>
<evidence type="ECO:0000256" key="8">
    <source>
        <dbReference type="SAM" id="SignalP"/>
    </source>
</evidence>
<dbReference type="GO" id="GO:0046556">
    <property type="term" value="F:alpha-L-arabinofuranosidase activity"/>
    <property type="evidence" value="ECO:0007669"/>
    <property type="project" value="UniProtKB-EC"/>
</dbReference>
<sequence>MAPLSFLSLPLLAGVASAVTLSVASSGGNATSGYQYGLMFEDINHSGDGGIYAELIRNRAFQGSSALASTLYPWTAVGSASIALENTTNPLSSALPTSVQVTATADGVVGIKNPGWWGIDVRAADIYNGSFYSLGSYVGNFTASLVSDITNQTLASVTISSSSVANNWTQHTFELQPSADAANSNNSFLLTYDASSGDVLNFNLISLFPPTYKGRVNGNRKDLSEALAGLNAKFFRIPGGNNIEGEAAGLQWNWTKTLGPLTDRPGRYGDWGYENTDGLGLIEYILWSEELGLEPLLAVFAGYWLDHTAASEDELQQYVDSALNELEFLLGDSSTTWGAQRAALGYPDPFSIKFVEIGNEDHLTTTGLDTYKDYRLKDFYDAINAKYPDLLLFSSNTEYVYESSGQDYHEYTLPNYFVGQFGYFDNFADSSGHPIVVGEFAAVQNNTDDTSDTTNWDDAKDQWPYWIGSVAEAVFLLGAERNADRVWGVSYAPLLQNLNSYQWTPDLISFTADAAQTVLSTSYEVLRLLGNSALTSTLPATTSDGFGPAYWVAGVDNATGTYYVKAAVYNATEDVDFAVAFAGLSGGGTATLTVLTAPDGYSHNEIGAEVVATNVTTLTAGGNGTFSFSLPNLSVAVLAATA</sequence>
<comment type="catalytic activity">
    <reaction evidence="1">
        <text>Hydrolysis of terminal non-reducing alpha-L-arabinofuranoside residues in alpha-L-arabinosides.</text>
        <dbReference type="EC" id="3.2.1.55"/>
    </reaction>
</comment>
<dbReference type="UniPathway" id="UPA00667"/>
<evidence type="ECO:0000256" key="3">
    <source>
        <dbReference type="ARBA" id="ARBA00007186"/>
    </source>
</evidence>
<evidence type="ECO:0000313" key="11">
    <source>
        <dbReference type="Proteomes" id="UP000285146"/>
    </source>
</evidence>
<dbReference type="GO" id="GO:0031222">
    <property type="term" value="P:arabinan catabolic process"/>
    <property type="evidence" value="ECO:0007669"/>
    <property type="project" value="UniProtKB-UniPathway"/>
</dbReference>
<organism evidence="10 11">
    <name type="scientific">Cytospora leucostoma</name>
    <dbReference type="NCBI Taxonomy" id="1230097"/>
    <lineage>
        <taxon>Eukaryota</taxon>
        <taxon>Fungi</taxon>
        <taxon>Dikarya</taxon>
        <taxon>Ascomycota</taxon>
        <taxon>Pezizomycotina</taxon>
        <taxon>Sordariomycetes</taxon>
        <taxon>Sordariomycetidae</taxon>
        <taxon>Diaporthales</taxon>
        <taxon>Cytosporaceae</taxon>
        <taxon>Cytospora</taxon>
    </lineage>
</organism>
<dbReference type="SMART" id="SM00813">
    <property type="entry name" value="Alpha-L-AF_C"/>
    <property type="match status" value="1"/>
</dbReference>
<dbReference type="AlphaFoldDB" id="A0A423XCN7"/>
<comment type="caution">
    <text evidence="10">The sequence shown here is derived from an EMBL/GenBank/DDBJ whole genome shotgun (WGS) entry which is preliminary data.</text>
</comment>
<dbReference type="InParanoid" id="A0A423XCN7"/>
<feature type="domain" description="Alpha-L-arabinofuranosidase C-terminal" evidence="9">
    <location>
        <begin position="454"/>
        <end position="634"/>
    </location>
</feature>
<feature type="signal peptide" evidence="8">
    <location>
        <begin position="1"/>
        <end position="18"/>
    </location>
</feature>
<dbReference type="OrthoDB" id="406864at2759"/>
<reference evidence="10 11" key="1">
    <citation type="submission" date="2015-09" db="EMBL/GenBank/DDBJ databases">
        <title>Host preference determinants of Valsa canker pathogens revealed by comparative genomics.</title>
        <authorList>
            <person name="Yin Z."/>
            <person name="Huang L."/>
        </authorList>
    </citation>
    <scope>NUCLEOTIDE SEQUENCE [LARGE SCALE GENOMIC DNA]</scope>
    <source>
        <strain evidence="10 11">SXYLt</strain>
    </source>
</reference>
<evidence type="ECO:0000256" key="2">
    <source>
        <dbReference type="ARBA" id="ARBA00004834"/>
    </source>
</evidence>
<dbReference type="SUPFAM" id="SSF51445">
    <property type="entry name" value="(Trans)glycosidases"/>
    <property type="match status" value="1"/>
</dbReference>
<keyword evidence="7" id="KW-0325">Glycoprotein</keyword>
<evidence type="ECO:0000256" key="4">
    <source>
        <dbReference type="ARBA" id="ARBA00012670"/>
    </source>
</evidence>
<dbReference type="PANTHER" id="PTHR31776">
    <property type="entry name" value="ALPHA-L-ARABINOFURANOSIDASE 1"/>
    <property type="match status" value="1"/>
</dbReference>
<dbReference type="Gene3D" id="2.60.40.1180">
    <property type="entry name" value="Golgi alpha-mannosidase II"/>
    <property type="match status" value="1"/>
</dbReference>
<evidence type="ECO:0000256" key="7">
    <source>
        <dbReference type="ARBA" id="ARBA00023180"/>
    </source>
</evidence>
<dbReference type="InterPro" id="IPR010720">
    <property type="entry name" value="Alpha-L-AF_C"/>
</dbReference>
<name>A0A423XCN7_9PEZI</name>